<name>A0A2P5YD51_GOSBA</name>
<evidence type="ECO:0000256" key="1">
    <source>
        <dbReference type="SAM" id="Phobius"/>
    </source>
</evidence>
<dbReference type="AlphaFoldDB" id="A0A2P5YD51"/>
<keyword evidence="1" id="KW-0812">Transmembrane</keyword>
<evidence type="ECO:0000313" key="3">
    <source>
        <dbReference type="Proteomes" id="UP000239757"/>
    </source>
</evidence>
<feature type="transmembrane region" description="Helical" evidence="1">
    <location>
        <begin position="71"/>
        <end position="94"/>
    </location>
</feature>
<keyword evidence="1" id="KW-1133">Transmembrane helix</keyword>
<reference evidence="2 3" key="1">
    <citation type="submission" date="2015-01" db="EMBL/GenBank/DDBJ databases">
        <title>Genome of allotetraploid Gossypium barbadense reveals genomic plasticity and fiber elongation in cotton evolution.</title>
        <authorList>
            <person name="Chen X."/>
            <person name="Liu X."/>
            <person name="Zhao B."/>
            <person name="Zheng H."/>
            <person name="Hu Y."/>
            <person name="Lu G."/>
            <person name="Yang C."/>
            <person name="Chen J."/>
            <person name="Shan C."/>
            <person name="Zhang L."/>
            <person name="Zhou Y."/>
            <person name="Wang L."/>
            <person name="Guo W."/>
            <person name="Bai Y."/>
            <person name="Ruan J."/>
            <person name="Shangguan X."/>
            <person name="Mao Y."/>
            <person name="Jiang J."/>
            <person name="Zhu Y."/>
            <person name="Lei J."/>
            <person name="Kang H."/>
            <person name="Chen S."/>
            <person name="He X."/>
            <person name="Wang R."/>
            <person name="Wang Y."/>
            <person name="Chen J."/>
            <person name="Wang L."/>
            <person name="Yu S."/>
            <person name="Wang B."/>
            <person name="Wei J."/>
            <person name="Song S."/>
            <person name="Lu X."/>
            <person name="Gao Z."/>
            <person name="Gu W."/>
            <person name="Deng X."/>
            <person name="Ma D."/>
            <person name="Wang S."/>
            <person name="Liang W."/>
            <person name="Fang L."/>
            <person name="Cai C."/>
            <person name="Zhu X."/>
            <person name="Zhou B."/>
            <person name="Zhang Y."/>
            <person name="Chen Z."/>
            <person name="Xu S."/>
            <person name="Zhu R."/>
            <person name="Wang S."/>
            <person name="Zhang T."/>
            <person name="Zhao G."/>
        </authorList>
    </citation>
    <scope>NUCLEOTIDE SEQUENCE [LARGE SCALE GENOMIC DNA]</scope>
    <source>
        <strain evidence="3">cv. Xinhai21</strain>
        <tissue evidence="2">Leaf</tissue>
    </source>
</reference>
<gene>
    <name evidence="2" type="ORF">GOBAR_AA07044</name>
</gene>
<keyword evidence="1" id="KW-0472">Membrane</keyword>
<sequence>MVAGILRRRAMDKGFTVTPMVDLLALVDLACVRRSFRRKTLVMLRGKNDLFKILSISRNLEYLTLLTIPTLMGLIMKMGLLVAIMTCFIVMLVAQQMVNMDMLVDLNLGVILGETTGTTLGVHWEQIWASAVLGPMLGHPGRVV</sequence>
<dbReference type="EMBL" id="KZ663340">
    <property type="protein sequence ID" value="PPS13530.1"/>
    <property type="molecule type" value="Genomic_DNA"/>
</dbReference>
<accession>A0A2P5YD51</accession>
<dbReference type="Proteomes" id="UP000239757">
    <property type="component" value="Unassembled WGS sequence"/>
</dbReference>
<proteinExistence type="predicted"/>
<evidence type="ECO:0000313" key="2">
    <source>
        <dbReference type="EMBL" id="PPS13530.1"/>
    </source>
</evidence>
<organism evidence="2 3">
    <name type="scientific">Gossypium barbadense</name>
    <name type="common">Sea Island cotton</name>
    <name type="synonym">Hibiscus barbadensis</name>
    <dbReference type="NCBI Taxonomy" id="3634"/>
    <lineage>
        <taxon>Eukaryota</taxon>
        <taxon>Viridiplantae</taxon>
        <taxon>Streptophyta</taxon>
        <taxon>Embryophyta</taxon>
        <taxon>Tracheophyta</taxon>
        <taxon>Spermatophyta</taxon>
        <taxon>Magnoliopsida</taxon>
        <taxon>eudicotyledons</taxon>
        <taxon>Gunneridae</taxon>
        <taxon>Pentapetalae</taxon>
        <taxon>rosids</taxon>
        <taxon>malvids</taxon>
        <taxon>Malvales</taxon>
        <taxon>Malvaceae</taxon>
        <taxon>Malvoideae</taxon>
        <taxon>Gossypium</taxon>
    </lineage>
</organism>
<protein>
    <submittedName>
        <fullName evidence="2">Uncharacterized protein</fullName>
    </submittedName>
</protein>